<dbReference type="InterPro" id="IPR036097">
    <property type="entry name" value="HisK_dim/P_sf"/>
</dbReference>
<dbReference type="InterPro" id="IPR003661">
    <property type="entry name" value="HisK_dim/P_dom"/>
</dbReference>
<dbReference type="EMBL" id="RJUF01000018">
    <property type="protein sequence ID" value="MCP9762991.1"/>
    <property type="molecule type" value="Genomic_DNA"/>
</dbReference>
<dbReference type="Proteomes" id="UP001204144">
    <property type="component" value="Unassembled WGS sequence"/>
</dbReference>
<dbReference type="NCBIfam" id="TIGR00229">
    <property type="entry name" value="sensory_box"/>
    <property type="match status" value="2"/>
</dbReference>
<evidence type="ECO:0000256" key="1">
    <source>
        <dbReference type="ARBA" id="ARBA00000085"/>
    </source>
</evidence>
<dbReference type="Pfam" id="PF01590">
    <property type="entry name" value="GAF"/>
    <property type="match status" value="1"/>
</dbReference>
<dbReference type="Gene3D" id="3.30.450.40">
    <property type="match status" value="1"/>
</dbReference>
<dbReference type="GO" id="GO:0000155">
    <property type="term" value="F:phosphorelay sensor kinase activity"/>
    <property type="evidence" value="ECO:0007669"/>
    <property type="project" value="InterPro"/>
</dbReference>
<dbReference type="GO" id="GO:0005886">
    <property type="term" value="C:plasma membrane"/>
    <property type="evidence" value="ECO:0007669"/>
    <property type="project" value="UniProtKB-SubCell"/>
</dbReference>
<evidence type="ECO:0000259" key="12">
    <source>
        <dbReference type="PROSITE" id="PS50894"/>
    </source>
</evidence>
<dbReference type="InterPro" id="IPR004358">
    <property type="entry name" value="Sig_transdc_His_kin-like_C"/>
</dbReference>
<dbReference type="PRINTS" id="PR00344">
    <property type="entry name" value="BCTRLSENSOR"/>
</dbReference>
<dbReference type="InterPro" id="IPR001610">
    <property type="entry name" value="PAC"/>
</dbReference>
<dbReference type="SUPFAM" id="SSF55781">
    <property type="entry name" value="GAF domain-like"/>
    <property type="match status" value="1"/>
</dbReference>
<accession>A0AAE3H313</accession>
<dbReference type="PANTHER" id="PTHR45339">
    <property type="entry name" value="HYBRID SIGNAL TRANSDUCTION HISTIDINE KINASE J"/>
    <property type="match status" value="1"/>
</dbReference>
<dbReference type="Pfam" id="PF08447">
    <property type="entry name" value="PAS_3"/>
    <property type="match status" value="1"/>
</dbReference>
<dbReference type="CDD" id="cd00130">
    <property type="entry name" value="PAS"/>
    <property type="match status" value="1"/>
</dbReference>
<evidence type="ECO:0000259" key="10">
    <source>
        <dbReference type="PROSITE" id="PS50112"/>
    </source>
</evidence>
<dbReference type="SUPFAM" id="SSF55785">
    <property type="entry name" value="PYP-like sensor domain (PAS domain)"/>
    <property type="match status" value="3"/>
</dbReference>
<dbReference type="Gene3D" id="3.30.450.20">
    <property type="entry name" value="PAS domain"/>
    <property type="match status" value="3"/>
</dbReference>
<dbReference type="InterPro" id="IPR005467">
    <property type="entry name" value="His_kinase_dom"/>
</dbReference>
<dbReference type="SMART" id="SM00388">
    <property type="entry name" value="HisKA"/>
    <property type="match status" value="1"/>
</dbReference>
<dbReference type="SUPFAM" id="SSF47226">
    <property type="entry name" value="Histidine-containing phosphotransfer domain, HPT domain"/>
    <property type="match status" value="1"/>
</dbReference>
<dbReference type="InterPro" id="IPR001789">
    <property type="entry name" value="Sig_transdc_resp-reg_receiver"/>
</dbReference>
<dbReference type="SMART" id="SM00387">
    <property type="entry name" value="HATPase_c"/>
    <property type="match status" value="1"/>
</dbReference>
<evidence type="ECO:0000313" key="14">
    <source>
        <dbReference type="Proteomes" id="UP001204144"/>
    </source>
</evidence>
<dbReference type="InterPro" id="IPR011006">
    <property type="entry name" value="CheY-like_superfamily"/>
</dbReference>
<dbReference type="PANTHER" id="PTHR45339:SF5">
    <property type="entry name" value="HISTIDINE KINASE"/>
    <property type="match status" value="1"/>
</dbReference>
<evidence type="ECO:0000259" key="11">
    <source>
        <dbReference type="PROSITE" id="PS50113"/>
    </source>
</evidence>
<dbReference type="SMART" id="SM00086">
    <property type="entry name" value="PAC"/>
    <property type="match status" value="3"/>
</dbReference>
<comment type="catalytic activity">
    <reaction evidence="1">
        <text>ATP + protein L-histidine = ADP + protein N-phospho-L-histidine.</text>
        <dbReference type="EC" id="2.7.13.3"/>
    </reaction>
</comment>
<evidence type="ECO:0000256" key="6">
    <source>
        <dbReference type="PROSITE-ProRule" id="PRU00110"/>
    </source>
</evidence>
<dbReference type="SMART" id="SM00091">
    <property type="entry name" value="PAS"/>
    <property type="match status" value="3"/>
</dbReference>
<dbReference type="PROSITE" id="PS50110">
    <property type="entry name" value="RESPONSE_REGULATORY"/>
    <property type="match status" value="1"/>
</dbReference>
<dbReference type="Gene3D" id="1.20.120.160">
    <property type="entry name" value="HPT domain"/>
    <property type="match status" value="1"/>
</dbReference>
<dbReference type="Pfam" id="PF02518">
    <property type="entry name" value="HATPase_c"/>
    <property type="match status" value="1"/>
</dbReference>
<keyword evidence="5" id="KW-0418">Kinase</keyword>
<organism evidence="13 14">
    <name type="scientific">Lacihabitans soyangensis</name>
    <dbReference type="NCBI Taxonomy" id="869394"/>
    <lineage>
        <taxon>Bacteria</taxon>
        <taxon>Pseudomonadati</taxon>
        <taxon>Bacteroidota</taxon>
        <taxon>Cytophagia</taxon>
        <taxon>Cytophagales</taxon>
        <taxon>Leadbetterellaceae</taxon>
        <taxon>Lacihabitans</taxon>
    </lineage>
</organism>
<protein>
    <recommendedName>
        <fullName evidence="2">histidine kinase</fullName>
        <ecNumber evidence="2">2.7.13.3</ecNumber>
    </recommendedName>
</protein>
<dbReference type="PROSITE" id="PS50113">
    <property type="entry name" value="PAC"/>
    <property type="match status" value="1"/>
</dbReference>
<dbReference type="SMART" id="SM00065">
    <property type="entry name" value="GAF"/>
    <property type="match status" value="1"/>
</dbReference>
<dbReference type="SUPFAM" id="SSF52172">
    <property type="entry name" value="CheY-like"/>
    <property type="match status" value="1"/>
</dbReference>
<dbReference type="Gene3D" id="3.40.50.2300">
    <property type="match status" value="1"/>
</dbReference>
<dbReference type="CDD" id="cd17546">
    <property type="entry name" value="REC_hyHK_CKI1_RcsC-like"/>
    <property type="match status" value="1"/>
</dbReference>
<dbReference type="AlphaFoldDB" id="A0AAE3H313"/>
<dbReference type="InterPro" id="IPR000014">
    <property type="entry name" value="PAS"/>
</dbReference>
<comment type="caution">
    <text evidence="13">The sequence shown here is derived from an EMBL/GenBank/DDBJ whole genome shotgun (WGS) entry which is preliminary data.</text>
</comment>
<dbReference type="PROSITE" id="PS50109">
    <property type="entry name" value="HIS_KIN"/>
    <property type="match status" value="1"/>
</dbReference>
<evidence type="ECO:0000256" key="2">
    <source>
        <dbReference type="ARBA" id="ARBA00012438"/>
    </source>
</evidence>
<dbReference type="SMART" id="SM00448">
    <property type="entry name" value="REC"/>
    <property type="match status" value="1"/>
</dbReference>
<dbReference type="InterPro" id="IPR029016">
    <property type="entry name" value="GAF-like_dom_sf"/>
</dbReference>
<feature type="domain" description="PAS" evidence="10">
    <location>
        <begin position="140"/>
        <end position="182"/>
    </location>
</feature>
<evidence type="ECO:0000256" key="4">
    <source>
        <dbReference type="ARBA" id="ARBA00022679"/>
    </source>
</evidence>
<dbReference type="FunFam" id="3.30.565.10:FF:000010">
    <property type="entry name" value="Sensor histidine kinase RcsC"/>
    <property type="match status" value="1"/>
</dbReference>
<keyword evidence="3 7" id="KW-0597">Phosphoprotein</keyword>
<dbReference type="InterPro" id="IPR003018">
    <property type="entry name" value="GAF"/>
</dbReference>
<dbReference type="PROSITE" id="PS50112">
    <property type="entry name" value="PAS"/>
    <property type="match status" value="2"/>
</dbReference>
<feature type="domain" description="Response regulatory" evidence="9">
    <location>
        <begin position="958"/>
        <end position="1073"/>
    </location>
</feature>
<dbReference type="InterPro" id="IPR013655">
    <property type="entry name" value="PAS_fold_3"/>
</dbReference>
<dbReference type="InterPro" id="IPR003594">
    <property type="entry name" value="HATPase_dom"/>
</dbReference>
<evidence type="ECO:0000256" key="3">
    <source>
        <dbReference type="ARBA" id="ARBA00022553"/>
    </source>
</evidence>
<feature type="modified residue" description="Phosphohistidine" evidence="6">
    <location>
        <position position="1148"/>
    </location>
</feature>
<feature type="domain" description="PAC" evidence="11">
    <location>
        <begin position="645"/>
        <end position="697"/>
    </location>
</feature>
<feature type="modified residue" description="4-aspartylphosphate" evidence="7">
    <location>
        <position position="1007"/>
    </location>
</feature>
<dbReference type="GO" id="GO:0005524">
    <property type="term" value="F:ATP binding"/>
    <property type="evidence" value="ECO:0007669"/>
    <property type="project" value="UniProtKB-KW"/>
</dbReference>
<dbReference type="InterPro" id="IPR008207">
    <property type="entry name" value="Sig_transdc_His_kin_Hpt_dom"/>
</dbReference>
<dbReference type="Gene3D" id="3.30.565.10">
    <property type="entry name" value="Histidine kinase-like ATPase, C-terminal domain"/>
    <property type="match status" value="1"/>
</dbReference>
<dbReference type="RefSeq" id="WP_255036773.1">
    <property type="nucleotide sequence ID" value="NZ_RJUF01000018.1"/>
</dbReference>
<dbReference type="CDD" id="cd16922">
    <property type="entry name" value="HATPase_EvgS-ArcB-TorS-like"/>
    <property type="match status" value="1"/>
</dbReference>
<feature type="domain" description="PAS" evidence="10">
    <location>
        <begin position="572"/>
        <end position="620"/>
    </location>
</feature>
<evidence type="ECO:0000256" key="5">
    <source>
        <dbReference type="ARBA" id="ARBA00022777"/>
    </source>
</evidence>
<gene>
    <name evidence="13" type="ORF">EGI31_08490</name>
</gene>
<dbReference type="Pfam" id="PF13426">
    <property type="entry name" value="PAS_9"/>
    <property type="match status" value="2"/>
</dbReference>
<dbReference type="Pfam" id="PF00512">
    <property type="entry name" value="HisKA"/>
    <property type="match status" value="1"/>
</dbReference>
<evidence type="ECO:0000259" key="9">
    <source>
        <dbReference type="PROSITE" id="PS50110"/>
    </source>
</evidence>
<dbReference type="InterPro" id="IPR000700">
    <property type="entry name" value="PAS-assoc_C"/>
</dbReference>
<dbReference type="EC" id="2.7.13.3" evidence="2"/>
<keyword evidence="4" id="KW-0808">Transferase</keyword>
<keyword evidence="14" id="KW-1185">Reference proteome</keyword>
<dbReference type="Pfam" id="PF00072">
    <property type="entry name" value="Response_reg"/>
    <property type="match status" value="1"/>
</dbReference>
<sequence>MEKGSLDIQVLLEIALNQRIVDEVSVDLPKVLHLYLRKLNCFSVAIIHQNEWTNILPKALNTNLEWQNKLNLIKEEWADLVTPTVFRELDEDKFYGFSLDTFGRLVLVRKNVLSDEMIFELKKVVFQLGRDLNRAEEEQRLKLLQSLFDKSSDAIQVANENGSLYYINEVASQRLGISQDEIKKYHVSDFENIFRENENAWALHIEQLRTNGQIILEGININQKTKELIPVEVTVNLITIKNSNFVIAISRDITERRCQETKIKDYNQKLESILNEMTDVVWSIKIPEKEVIFVTPSIESVFEIKADKFLNDFDVWQELIVDEDKYIIEEIYLSLSKIGSFNVKYRIKTENGHIKWIRNKGKYVYNNLNEPIRLDGVAIDRTKEYIAQNTLDQELRLQEALIDIASTYINLDPKDVENTINRSLEMMGLFVSSDRAYIFEYNFEKGTTSNIYEWCNEGIAPEIDNLQDVPNDFFPQWITKHQNGEVFYISDVAALNEKEEGGLKSILEPQGIKSLIALPMLDGQELVGFVGFDSVKKHYNYTEKEKRLLLLFGQMLINIRNRQKWENQLRLQEEKYRNILANMNLGLLEIDLNNAVIFANQSFCDMSGHKLEELKGKSILDLSFSDEYKIAINNHAQKQSERHSEGYEIEFIDKQGESHWWFISNAPNFNDKGHLIGYIIIHLDISVKKRLEQELAKAKTFAESAAKAKELFLANMSHEIRTPLNVIIGMIRQLNKENLTTDQHFYVKQSESSAKHLLTILNNILDIAKIESGDMELIEESFSPSALAYNVHSIMYSQAKDKNIDFKLNVNSDIKPALKGDETRLRQVLINLLGNAIKFTDKGSINLSVELLENYKDSQKLRFEVKDSGIGMSEEFVLRIFDKFSQEQNTSNRKYEGTGLGMAISNDLIKLMGGTLKVTSQKNIGTTCSFDIEFKIADPQSFASIKKQIKAGVFSGKRVLLVEDNEMNRFIAIQSLKFLGFDTTEAENGLVATELIQKQNFDLILMDIQMPVMDGVEATEFIREKLLNNTPIIALTANAFKHDIDLYLRKGMNDFVTKPFDEQDFFRKIEHVLSLSYDILPLELNSKVEIKKEIPLYDLTSLENLLNGDKDYINQMIVIFIDLVKNSSTEMSKAYSEGNFEQVRKIAHKIKPSVEQMGVNSIMDTIKTLEKFDYVERDPSQMQIMVNEIITVLNEVVDSLANRS</sequence>
<dbReference type="InterPro" id="IPR035965">
    <property type="entry name" value="PAS-like_dom_sf"/>
</dbReference>
<dbReference type="SUPFAM" id="SSF55874">
    <property type="entry name" value="ATPase domain of HSP90 chaperone/DNA topoisomerase II/histidine kinase"/>
    <property type="match status" value="1"/>
</dbReference>
<evidence type="ECO:0000256" key="7">
    <source>
        <dbReference type="PROSITE-ProRule" id="PRU00169"/>
    </source>
</evidence>
<reference evidence="13 14" key="1">
    <citation type="submission" date="2018-11" db="EMBL/GenBank/DDBJ databases">
        <title>Novel bacteria species description.</title>
        <authorList>
            <person name="Han J.-H."/>
        </authorList>
    </citation>
    <scope>NUCLEOTIDE SEQUENCE [LARGE SCALE GENOMIC DNA]</scope>
    <source>
        <strain evidence="13 14">KCTC23259</strain>
    </source>
</reference>
<feature type="domain" description="HPt" evidence="12">
    <location>
        <begin position="1109"/>
        <end position="1204"/>
    </location>
</feature>
<feature type="domain" description="Histidine kinase" evidence="8">
    <location>
        <begin position="715"/>
        <end position="936"/>
    </location>
</feature>
<proteinExistence type="predicted"/>
<evidence type="ECO:0000313" key="13">
    <source>
        <dbReference type="EMBL" id="MCP9762991.1"/>
    </source>
</evidence>
<dbReference type="Gene3D" id="1.10.287.130">
    <property type="match status" value="1"/>
</dbReference>
<dbReference type="InterPro" id="IPR036641">
    <property type="entry name" value="HPT_dom_sf"/>
</dbReference>
<evidence type="ECO:0000259" key="8">
    <source>
        <dbReference type="PROSITE" id="PS50109"/>
    </source>
</evidence>
<dbReference type="SUPFAM" id="SSF47384">
    <property type="entry name" value="Homodimeric domain of signal transducing histidine kinase"/>
    <property type="match status" value="1"/>
</dbReference>
<dbReference type="CDD" id="cd00082">
    <property type="entry name" value="HisKA"/>
    <property type="match status" value="1"/>
</dbReference>
<dbReference type="PROSITE" id="PS50894">
    <property type="entry name" value="HPT"/>
    <property type="match status" value="1"/>
</dbReference>
<dbReference type="InterPro" id="IPR036890">
    <property type="entry name" value="HATPase_C_sf"/>
</dbReference>
<name>A0AAE3H313_9BACT</name>